<evidence type="ECO:0000313" key="2">
    <source>
        <dbReference type="EMBL" id="RTR38673.1"/>
    </source>
</evidence>
<evidence type="ECO:0000313" key="3">
    <source>
        <dbReference type="Proteomes" id="UP000267448"/>
    </source>
</evidence>
<dbReference type="Gene3D" id="3.90.10.10">
    <property type="entry name" value="Cytochrome C3"/>
    <property type="match status" value="1"/>
</dbReference>
<keyword evidence="1" id="KW-0732">Signal</keyword>
<sequence>MNKKLALAVSFALGLSACGSDDNTTTPPPVEPPPTINPAWQYIDTGYMELETKLEGEITVAIGIPNWRAEWWRFGWGEFEGNKGTDVNGDGVVNVRDADMAGIKNDAGLVFKAKADDIHKVLRSNPDGLGAGTARPDIFTEGNYSAFDIMRYVVATRDDLRFESVIKPEDSKYDTYEYTVSFDKNQDGIFNEDDGEYYNSPDWFYAMTQHGGHALDIPSRLGERFYLRSDQFWVQTGAQVRLQPFNSAMTGRRQLSWLKEQQFLAANDGKYIVPKITIVDKDRVPHTIVENLEVKAHNLRNDIFQEGVITFMDVFLSAAEQGYDFKLSWWPILSSGAIVNNFQLSANPLGDYGSFEGYDSRYSWSEFDDFQWPGYNGSGLNGPDCSQFGLDGKPDGEGQLDLDTCRRDFANFNEQGGYKGNIAVSARIARYPQGEVTLNYVDMSAMMTGKSELNSDIPSEWDFSQGKDNTEVYLLETLKAADENNPSGNAPIVDSNHFGWQIADCALCHNETKDPKGHGGASWPVNKAAGFDVVQPYYCSTCHGSNGAPEMHSNKASCYWCHSQDKMPSNHGEASSKMNIGLNESIPNRISRRGLYNQTNTNFDQYDGIVEGKNNFYWRAVTFPDPHSCATCHQAK</sequence>
<feature type="chain" id="PRO_5018688031" evidence="1">
    <location>
        <begin position="20"/>
        <end position="636"/>
    </location>
</feature>
<dbReference type="SUPFAM" id="SSF48695">
    <property type="entry name" value="Multiheme cytochromes"/>
    <property type="match status" value="1"/>
</dbReference>
<feature type="signal peptide" evidence="1">
    <location>
        <begin position="1"/>
        <end position="19"/>
    </location>
</feature>
<accession>A0A3S0ISF2</accession>
<organism evidence="2 3">
    <name type="scientific">Shewanella canadensis</name>
    <dbReference type="NCBI Taxonomy" id="271096"/>
    <lineage>
        <taxon>Bacteria</taxon>
        <taxon>Pseudomonadati</taxon>
        <taxon>Pseudomonadota</taxon>
        <taxon>Gammaproteobacteria</taxon>
        <taxon>Alteromonadales</taxon>
        <taxon>Shewanellaceae</taxon>
        <taxon>Shewanella</taxon>
    </lineage>
</organism>
<proteinExistence type="predicted"/>
<reference evidence="2 3" key="1">
    <citation type="submission" date="2018-12" db="EMBL/GenBank/DDBJ databases">
        <authorList>
            <person name="Yu L."/>
        </authorList>
    </citation>
    <scope>NUCLEOTIDE SEQUENCE [LARGE SCALE GENOMIC DNA]</scope>
    <source>
        <strain evidence="2 3">HAW-EB2</strain>
    </source>
</reference>
<comment type="caution">
    <text evidence="2">The sequence shown here is derived from an EMBL/GenBank/DDBJ whole genome shotgun (WGS) entry which is preliminary data.</text>
</comment>
<dbReference type="RefSeq" id="WP_126520289.1">
    <property type="nucleotide sequence ID" value="NZ_RXNU01000005.1"/>
</dbReference>
<protein>
    <submittedName>
        <fullName evidence="2">Uncharacterized protein</fullName>
    </submittedName>
</protein>
<evidence type="ECO:0000256" key="1">
    <source>
        <dbReference type="SAM" id="SignalP"/>
    </source>
</evidence>
<keyword evidence="3" id="KW-1185">Reference proteome</keyword>
<dbReference type="OrthoDB" id="6245000at2"/>
<dbReference type="PROSITE" id="PS51257">
    <property type="entry name" value="PROKAR_LIPOPROTEIN"/>
    <property type="match status" value="1"/>
</dbReference>
<dbReference type="InterPro" id="IPR036280">
    <property type="entry name" value="Multihaem_cyt_sf"/>
</dbReference>
<gene>
    <name evidence="2" type="ORF">EKG38_10865</name>
</gene>
<dbReference type="EMBL" id="RXNU01000005">
    <property type="protein sequence ID" value="RTR38673.1"/>
    <property type="molecule type" value="Genomic_DNA"/>
</dbReference>
<dbReference type="AlphaFoldDB" id="A0A3S0ISF2"/>
<name>A0A3S0ISF2_9GAMM</name>
<dbReference type="Proteomes" id="UP000267448">
    <property type="component" value="Unassembled WGS sequence"/>
</dbReference>